<feature type="coiled-coil region" evidence="14">
    <location>
        <begin position="633"/>
        <end position="667"/>
    </location>
</feature>
<evidence type="ECO:0000256" key="11">
    <source>
        <dbReference type="ARBA" id="ARBA00023054"/>
    </source>
</evidence>
<keyword evidence="4" id="KW-0235">DNA replication</keyword>
<comment type="similarity">
    <text evidence="1">Belongs to the SMC family. SbcC subfamily.</text>
</comment>
<evidence type="ECO:0000256" key="3">
    <source>
        <dbReference type="ARBA" id="ARBA00013368"/>
    </source>
</evidence>
<accession>A0A1B2F206</accession>
<feature type="coiled-coil region" evidence="14">
    <location>
        <begin position="335"/>
        <end position="362"/>
    </location>
</feature>
<evidence type="ECO:0000256" key="7">
    <source>
        <dbReference type="ARBA" id="ARBA00022759"/>
    </source>
</evidence>
<reference evidence="16" key="1">
    <citation type="submission" date="2016-07" db="EMBL/GenBank/DDBJ databases">
        <title>New class B carbapenemase carried by novel plasmid in Pseudomonas putida enviromental strain in eastern Amazonia.</title>
        <authorList>
            <person name="Souza C.O."/>
            <person name="Lima K.V."/>
            <person name="Brasiliense D.M."/>
            <person name="Perez-Chaparro P.J."/>
            <person name="Mamizuka E.M."/>
            <person name="Lima M.O."/>
            <person name="Lima L.N."/>
            <person name="McCulloch J.A."/>
        </authorList>
    </citation>
    <scope>NUCLEOTIDE SEQUENCE [LARGE SCALE GENOMIC DNA]</scope>
    <source>
        <strain evidence="16">IEC33019</strain>
    </source>
</reference>
<evidence type="ECO:0000256" key="10">
    <source>
        <dbReference type="ARBA" id="ARBA00022840"/>
    </source>
</evidence>
<sequence>MKILATRLKNLASLAGPIDIDFTAEPLASAGLFAITGPTGAGKSTLLDALCLALFGAVPRLDDIGREAKVPDADGEIPTYDPRNLLRRGTGSGYAEVDFVGIDGRRYRARWEANRAREKANGKLQHSRQSLYDLDSEQLLGSGKNEYKQLVEARLGLNFEQFTRAVMLAQSEFGAFLKADDRERSELLEKLTNTAIYTRLGQRAFIKARETGERHNDLKKQAEHLLPMDGEARAALDQQLEHTQQQFKADQARQRQLEQQRTWLQEQRQLQAQHTEAQQALHAAEQDWQQLAEQRLDLQRLERLAPQRHQFHRQQVLTAQLTPLAAVIAEQARQQDELQARTSEFEQALEAARQALAQHQVQHNENAPRLRQAFAAQDSLARLTEELADQRTAAAHAGQDVTDGQQQLQQLEENQQRSLQTLEQIDAALAHSEQLSGLTDAWQAYLPQLKQVMLVGGRLTKGREELPGLQAQVSQANAQLQAQRDSFELLFREAGAEPQALAEQIDLLGAMLQDNRKQQRAVEDLSRLHNREQELRQTLASLRERQQQAMQQRQQLIGQGTAAKAEQEAAEQALALTRQLLERQRLARTSSVEELRAQLRDGEPCPVCGSAEHPFHQPEALLQSLGRHDQAEEDAARAQVEGLNSQLVELRTQLGVVNAQLKDYQQQQVHLGEQLQPLVEQLQAHALWPALAPQDDNARSAWLAGQLRRLEEEINRDEQRQSALLTLQKDAARLNQQLQAASDAQQQAQRHLDQQHQALAADEQQLEQGLNDLASVLPKDILQALRDDPANAFLGLDQQIALRRQQLDQRKDEQEEQQARQAQLEKLRDQQQLRLNTQQQLQHKLATLDEQRLQALATLAELLGEQPSAEAWQQHMTAQLEQARLTEAEISERLQALRTQGVQLAGELKANRERQHTLEQECQQLQGEIDQWRSAHPELDDTGLDRLLAIDDAQLGELRQRLQTAEKAIEQGRVLLQEREQRLQQHAAQAIVEVAPEALEEALATLQQALASQEQQCAELRARQADDQRRQQAHEALAGEIDQAYQQWQRWARLNALIGSASGDVFRKIAQGYNLDLLLHHANSQLRQLAKRYRLKRGGSALGLLVQDTEMGDELRSVHSLSGGETFLVSLALALGLASMASSTLRIESLFIDEGFGSLDPESLQLAMDALDGLQAQGRKVAVISHVQEMHERIPVQIQVRRQGNGLSDVEVCG</sequence>
<evidence type="ECO:0000256" key="12">
    <source>
        <dbReference type="ARBA" id="ARBA00023172"/>
    </source>
</evidence>
<keyword evidence="5" id="KW-0540">Nuclease</keyword>
<feature type="domain" description="Rad50/SbcC-type AAA" evidence="15">
    <location>
        <begin position="7"/>
        <end position="265"/>
    </location>
</feature>
<protein>
    <recommendedName>
        <fullName evidence="3">Nuclease SbcCD subunit C</fullName>
    </recommendedName>
</protein>
<keyword evidence="12" id="KW-0233">DNA recombination</keyword>
<keyword evidence="10" id="KW-0067">ATP-binding</keyword>
<dbReference type="Pfam" id="PF13558">
    <property type="entry name" value="SbcC_Walker_B"/>
    <property type="match status" value="1"/>
</dbReference>
<keyword evidence="6" id="KW-0547">Nucleotide-binding</keyword>
<evidence type="ECO:0000256" key="8">
    <source>
        <dbReference type="ARBA" id="ARBA00022801"/>
    </source>
</evidence>
<evidence type="ECO:0000256" key="4">
    <source>
        <dbReference type="ARBA" id="ARBA00022705"/>
    </source>
</evidence>
<proteinExistence type="inferred from homology"/>
<evidence type="ECO:0000313" key="16">
    <source>
        <dbReference type="EMBL" id="ANY86187.1"/>
    </source>
</evidence>
<dbReference type="GO" id="GO:0016887">
    <property type="term" value="F:ATP hydrolysis activity"/>
    <property type="evidence" value="ECO:0007669"/>
    <property type="project" value="InterPro"/>
</dbReference>
<dbReference type="GO" id="GO:0006310">
    <property type="term" value="P:DNA recombination"/>
    <property type="evidence" value="ECO:0007669"/>
    <property type="project" value="UniProtKB-KW"/>
</dbReference>
<evidence type="ECO:0000256" key="1">
    <source>
        <dbReference type="ARBA" id="ARBA00006930"/>
    </source>
</evidence>
<evidence type="ECO:0000256" key="14">
    <source>
        <dbReference type="SAM" id="Coils"/>
    </source>
</evidence>
<evidence type="ECO:0000256" key="9">
    <source>
        <dbReference type="ARBA" id="ARBA00022839"/>
    </source>
</evidence>
<dbReference type="GO" id="GO:0005524">
    <property type="term" value="F:ATP binding"/>
    <property type="evidence" value="ECO:0007669"/>
    <property type="project" value="UniProtKB-KW"/>
</dbReference>
<dbReference type="InterPro" id="IPR038729">
    <property type="entry name" value="Rad50/SbcC_AAA"/>
</dbReference>
<dbReference type="PANTHER" id="PTHR32114:SF2">
    <property type="entry name" value="ABC TRANSPORTER ABCH.3"/>
    <property type="match status" value="1"/>
</dbReference>
<keyword evidence="7" id="KW-0255">Endonuclease</keyword>
<evidence type="ECO:0000256" key="2">
    <source>
        <dbReference type="ARBA" id="ARBA00011322"/>
    </source>
</evidence>
<dbReference type="GO" id="GO:0004527">
    <property type="term" value="F:exonuclease activity"/>
    <property type="evidence" value="ECO:0007669"/>
    <property type="project" value="UniProtKB-KW"/>
</dbReference>
<dbReference type="InterPro" id="IPR027417">
    <property type="entry name" value="P-loop_NTPase"/>
</dbReference>
<gene>
    <name evidence="16" type="primary">sbcC</name>
    <name evidence="16" type="ORF">IEC33019_0603</name>
</gene>
<evidence type="ECO:0000259" key="15">
    <source>
        <dbReference type="Pfam" id="PF13476"/>
    </source>
</evidence>
<feature type="coiled-coil region" evidence="14">
    <location>
        <begin position="394"/>
        <end position="428"/>
    </location>
</feature>
<dbReference type="Pfam" id="PF13476">
    <property type="entry name" value="AAA_23"/>
    <property type="match status" value="1"/>
</dbReference>
<name>A0A1B2F206_PSEPU</name>
<dbReference type="AlphaFoldDB" id="A0A1B2F206"/>
<dbReference type="Gene3D" id="3.40.50.300">
    <property type="entry name" value="P-loop containing nucleotide triphosphate hydrolases"/>
    <property type="match status" value="2"/>
</dbReference>
<feature type="coiled-coil region" evidence="14">
    <location>
        <begin position="880"/>
        <end position="935"/>
    </location>
</feature>
<dbReference type="RefSeq" id="WP_099593041.1">
    <property type="nucleotide sequence ID" value="NZ_CP016634.1"/>
</dbReference>
<feature type="coiled-coil region" evidence="14">
    <location>
        <begin position="240"/>
        <end position="294"/>
    </location>
</feature>
<dbReference type="EMBL" id="CP016634">
    <property type="protein sequence ID" value="ANY86187.1"/>
    <property type="molecule type" value="Genomic_DNA"/>
</dbReference>
<dbReference type="PANTHER" id="PTHR32114">
    <property type="entry name" value="ABC TRANSPORTER ABCH.3"/>
    <property type="match status" value="1"/>
</dbReference>
<keyword evidence="8" id="KW-0378">Hydrolase</keyword>
<evidence type="ECO:0000256" key="6">
    <source>
        <dbReference type="ARBA" id="ARBA00022741"/>
    </source>
</evidence>
<keyword evidence="9" id="KW-0269">Exonuclease</keyword>
<dbReference type="GO" id="GO:0004519">
    <property type="term" value="F:endonuclease activity"/>
    <property type="evidence" value="ECO:0007669"/>
    <property type="project" value="UniProtKB-KW"/>
</dbReference>
<evidence type="ECO:0000256" key="5">
    <source>
        <dbReference type="ARBA" id="ARBA00022722"/>
    </source>
</evidence>
<dbReference type="GO" id="GO:0006260">
    <property type="term" value="P:DNA replication"/>
    <property type="evidence" value="ECO:0007669"/>
    <property type="project" value="UniProtKB-KW"/>
</dbReference>
<feature type="coiled-coil region" evidence="14">
    <location>
        <begin position="707"/>
        <end position="754"/>
    </location>
</feature>
<evidence type="ECO:0000256" key="13">
    <source>
        <dbReference type="ARBA" id="ARBA00055999"/>
    </source>
</evidence>
<comment type="subunit">
    <text evidence="2">Heterodimer of SbcC and SbcD.</text>
</comment>
<keyword evidence="11 14" id="KW-0175">Coiled coil</keyword>
<feature type="coiled-coil region" evidence="14">
    <location>
        <begin position="996"/>
        <end position="1030"/>
    </location>
</feature>
<dbReference type="FunFam" id="3.40.50.300:FF:001446">
    <property type="entry name" value="DsDNA exonuclease SbcC"/>
    <property type="match status" value="1"/>
</dbReference>
<dbReference type="SUPFAM" id="SSF52540">
    <property type="entry name" value="P-loop containing nucleoside triphosphate hydrolases"/>
    <property type="match status" value="1"/>
</dbReference>
<comment type="function">
    <text evidence="13">SbcCD cleaves DNA hairpin structures. These structures can inhibit DNA replication and are intermediates in certain DNA recombination reactions. The complex acts as a 3'-&gt;5' double strand exonuclease that can open hairpins. It also has a 5' single-strand endonuclease activity.</text>
</comment>
<dbReference type="GO" id="GO:0006302">
    <property type="term" value="P:double-strand break repair"/>
    <property type="evidence" value="ECO:0007669"/>
    <property type="project" value="InterPro"/>
</dbReference>
<organism evidence="16">
    <name type="scientific">Pseudomonas putida</name>
    <name type="common">Arthrobacter siderocapsulatus</name>
    <dbReference type="NCBI Taxonomy" id="303"/>
    <lineage>
        <taxon>Bacteria</taxon>
        <taxon>Pseudomonadati</taxon>
        <taxon>Pseudomonadota</taxon>
        <taxon>Gammaproteobacteria</taxon>
        <taxon>Pseudomonadales</taxon>
        <taxon>Pseudomonadaceae</taxon>
        <taxon>Pseudomonas</taxon>
    </lineage>
</organism>
<feature type="coiled-coil region" evidence="14">
    <location>
        <begin position="525"/>
        <end position="559"/>
    </location>
</feature>